<dbReference type="InterPro" id="IPR025662">
    <property type="entry name" value="Sigma_54_int_dom_ATP-bd_1"/>
</dbReference>
<proteinExistence type="predicted"/>
<dbReference type="PRINTS" id="PR01590">
    <property type="entry name" value="HTHFIS"/>
</dbReference>
<dbReference type="PROSITE" id="PS50045">
    <property type="entry name" value="SIGMA54_INTERACT_4"/>
    <property type="match status" value="1"/>
</dbReference>
<evidence type="ECO:0000256" key="6">
    <source>
        <dbReference type="ARBA" id="ARBA00023163"/>
    </source>
</evidence>
<comment type="caution">
    <text evidence="10">The sequence shown here is derived from an EMBL/GenBank/DDBJ whole genome shotgun (WGS) entry which is preliminary data.</text>
</comment>
<dbReference type="SUPFAM" id="SSF52172">
    <property type="entry name" value="CheY-like"/>
    <property type="match status" value="1"/>
</dbReference>
<evidence type="ECO:0000313" key="10">
    <source>
        <dbReference type="EMBL" id="GLI33125.1"/>
    </source>
</evidence>
<sequence length="467" mass="51902">MTKSLSALVLVVDDDAAHRLMLATLLEEWGYRVVEAAEGQKALEVVYKGPVDLVLMDMRMPRMGGIEATRGISQYNPSIPIIIMTAYSSISSAVEALKSGAYDYITKPLDFDALKLVMERALEHTHLQRENEGLRQQLARLQAPEILGRSPAMEQMMETIALVAPSEATVLITGESGTGKGLVARAIHTNSSRSTKPLIEVNCAAIPETLVESELFGHEKGAFTGANRQRQGRFAQAHGGSIFLDEIGELSLPMQAKLLRVLQEGEIQRVGSDASIPVDVRILAATNCNVEEMIAEGTFREDLYYRLNVMTLVVPPLRERIEDIPILARHFWEGFAEKNRKTVKGMVPQAMDLLLKYSWPGNVRELENVMERAVILLRGEYISEKELPLSIQKLKDEEESPHAAGSMGQMGRFLTMGSTLAEMEKRMILQALKETGGNKSETARRLGITRRTLQLKLKKYLEEEGEA</sequence>
<dbReference type="InterPro" id="IPR002078">
    <property type="entry name" value="Sigma_54_int"/>
</dbReference>
<dbReference type="RefSeq" id="WP_281792142.1">
    <property type="nucleotide sequence ID" value="NZ_BSDR01000001.1"/>
</dbReference>
<keyword evidence="7" id="KW-0597">Phosphoprotein</keyword>
<evidence type="ECO:0000256" key="3">
    <source>
        <dbReference type="ARBA" id="ARBA00023015"/>
    </source>
</evidence>
<dbReference type="SMART" id="SM00448">
    <property type="entry name" value="REC"/>
    <property type="match status" value="1"/>
</dbReference>
<dbReference type="GO" id="GO:0005524">
    <property type="term" value="F:ATP binding"/>
    <property type="evidence" value="ECO:0007669"/>
    <property type="project" value="UniProtKB-KW"/>
</dbReference>
<dbReference type="Pfam" id="PF25601">
    <property type="entry name" value="AAA_lid_14"/>
    <property type="match status" value="1"/>
</dbReference>
<dbReference type="GO" id="GO:0000160">
    <property type="term" value="P:phosphorelay signal transduction system"/>
    <property type="evidence" value="ECO:0007669"/>
    <property type="project" value="InterPro"/>
</dbReference>
<dbReference type="GO" id="GO:0043565">
    <property type="term" value="F:sequence-specific DNA binding"/>
    <property type="evidence" value="ECO:0007669"/>
    <property type="project" value="InterPro"/>
</dbReference>
<dbReference type="PROSITE" id="PS00676">
    <property type="entry name" value="SIGMA54_INTERACT_2"/>
    <property type="match status" value="1"/>
</dbReference>
<dbReference type="PROSITE" id="PS50110">
    <property type="entry name" value="RESPONSE_REGULATORY"/>
    <property type="match status" value="1"/>
</dbReference>
<feature type="domain" description="Response regulatory" evidence="9">
    <location>
        <begin position="8"/>
        <end position="122"/>
    </location>
</feature>
<dbReference type="Pfam" id="PF00072">
    <property type="entry name" value="Response_reg"/>
    <property type="match status" value="1"/>
</dbReference>
<evidence type="ECO:0000313" key="11">
    <source>
        <dbReference type="Proteomes" id="UP001144372"/>
    </source>
</evidence>
<dbReference type="Proteomes" id="UP001144372">
    <property type="component" value="Unassembled WGS sequence"/>
</dbReference>
<evidence type="ECO:0000259" key="8">
    <source>
        <dbReference type="PROSITE" id="PS50045"/>
    </source>
</evidence>
<evidence type="ECO:0000256" key="1">
    <source>
        <dbReference type="ARBA" id="ARBA00022741"/>
    </source>
</evidence>
<dbReference type="InterPro" id="IPR025944">
    <property type="entry name" value="Sigma_54_int_dom_CS"/>
</dbReference>
<dbReference type="FunFam" id="1.10.8.60:FF:000014">
    <property type="entry name" value="DNA-binding transcriptional regulator NtrC"/>
    <property type="match status" value="1"/>
</dbReference>
<dbReference type="GO" id="GO:0006355">
    <property type="term" value="P:regulation of DNA-templated transcription"/>
    <property type="evidence" value="ECO:0007669"/>
    <property type="project" value="InterPro"/>
</dbReference>
<reference evidence="10" key="1">
    <citation type="submission" date="2022-12" db="EMBL/GenBank/DDBJ databases">
        <title>Reference genome sequencing for broad-spectrum identification of bacterial and archaeal isolates by mass spectrometry.</title>
        <authorList>
            <person name="Sekiguchi Y."/>
            <person name="Tourlousse D.M."/>
        </authorList>
    </citation>
    <scope>NUCLEOTIDE SEQUENCE</scope>
    <source>
        <strain evidence="10">ASRB1</strain>
    </source>
</reference>
<feature type="modified residue" description="4-aspartylphosphate" evidence="7">
    <location>
        <position position="57"/>
    </location>
</feature>
<dbReference type="CDD" id="cd00009">
    <property type="entry name" value="AAA"/>
    <property type="match status" value="1"/>
</dbReference>
<keyword evidence="5" id="KW-0010">Activator</keyword>
<dbReference type="InterPro" id="IPR025943">
    <property type="entry name" value="Sigma_54_int_dom_ATP-bd_2"/>
</dbReference>
<keyword evidence="1" id="KW-0547">Nucleotide-binding</keyword>
<evidence type="ECO:0000256" key="2">
    <source>
        <dbReference type="ARBA" id="ARBA00022840"/>
    </source>
</evidence>
<dbReference type="EMBL" id="BSDR01000001">
    <property type="protein sequence ID" value="GLI33125.1"/>
    <property type="molecule type" value="Genomic_DNA"/>
</dbReference>
<dbReference type="InterPro" id="IPR001789">
    <property type="entry name" value="Sig_transdc_resp-reg_receiver"/>
</dbReference>
<dbReference type="CDD" id="cd00156">
    <property type="entry name" value="REC"/>
    <property type="match status" value="1"/>
</dbReference>
<feature type="domain" description="Sigma-54 factor interaction" evidence="8">
    <location>
        <begin position="146"/>
        <end position="375"/>
    </location>
</feature>
<keyword evidence="2" id="KW-0067">ATP-binding</keyword>
<dbReference type="Pfam" id="PF02954">
    <property type="entry name" value="HTH_8"/>
    <property type="match status" value="1"/>
</dbReference>
<dbReference type="Pfam" id="PF00158">
    <property type="entry name" value="Sigma54_activat"/>
    <property type="match status" value="1"/>
</dbReference>
<evidence type="ECO:0000259" key="9">
    <source>
        <dbReference type="PROSITE" id="PS50110"/>
    </source>
</evidence>
<dbReference type="PANTHER" id="PTHR32071:SF117">
    <property type="entry name" value="PTS-DEPENDENT DIHYDROXYACETONE KINASE OPERON REGULATORY PROTEIN-RELATED"/>
    <property type="match status" value="1"/>
</dbReference>
<dbReference type="Gene3D" id="1.10.10.60">
    <property type="entry name" value="Homeodomain-like"/>
    <property type="match status" value="1"/>
</dbReference>
<keyword evidence="6" id="KW-0804">Transcription</keyword>
<dbReference type="FunFam" id="3.40.50.300:FF:000006">
    <property type="entry name" value="DNA-binding transcriptional regulator NtrC"/>
    <property type="match status" value="1"/>
</dbReference>
<name>A0A9W6FT69_9BACT</name>
<keyword evidence="11" id="KW-1185">Reference proteome</keyword>
<evidence type="ECO:0000256" key="7">
    <source>
        <dbReference type="PROSITE-ProRule" id="PRU00169"/>
    </source>
</evidence>
<dbReference type="Gene3D" id="3.40.50.2300">
    <property type="match status" value="1"/>
</dbReference>
<evidence type="ECO:0000256" key="5">
    <source>
        <dbReference type="ARBA" id="ARBA00023159"/>
    </source>
</evidence>
<keyword evidence="4" id="KW-0238">DNA-binding</keyword>
<keyword evidence="3" id="KW-0805">Transcription regulation</keyword>
<dbReference type="AlphaFoldDB" id="A0A9W6FT69"/>
<dbReference type="InterPro" id="IPR003593">
    <property type="entry name" value="AAA+_ATPase"/>
</dbReference>
<dbReference type="PANTHER" id="PTHR32071">
    <property type="entry name" value="TRANSCRIPTIONAL REGULATORY PROTEIN"/>
    <property type="match status" value="1"/>
</dbReference>
<evidence type="ECO:0000256" key="4">
    <source>
        <dbReference type="ARBA" id="ARBA00023125"/>
    </source>
</evidence>
<dbReference type="Gene3D" id="1.10.8.60">
    <property type="match status" value="1"/>
</dbReference>
<dbReference type="SUPFAM" id="SSF52540">
    <property type="entry name" value="P-loop containing nucleoside triphosphate hydrolases"/>
    <property type="match status" value="1"/>
</dbReference>
<gene>
    <name evidence="10" type="ORF">DAMNIGENAA_05580</name>
</gene>
<dbReference type="InterPro" id="IPR058031">
    <property type="entry name" value="AAA_lid_NorR"/>
</dbReference>
<accession>A0A9W6FT69</accession>
<dbReference type="InterPro" id="IPR011006">
    <property type="entry name" value="CheY-like_superfamily"/>
</dbReference>
<dbReference type="InterPro" id="IPR002197">
    <property type="entry name" value="HTH_Fis"/>
</dbReference>
<dbReference type="PROSITE" id="PS00688">
    <property type="entry name" value="SIGMA54_INTERACT_3"/>
    <property type="match status" value="1"/>
</dbReference>
<dbReference type="InterPro" id="IPR009057">
    <property type="entry name" value="Homeodomain-like_sf"/>
</dbReference>
<dbReference type="InterPro" id="IPR027417">
    <property type="entry name" value="P-loop_NTPase"/>
</dbReference>
<organism evidence="10 11">
    <name type="scientific">Desulforhabdus amnigena</name>
    <dbReference type="NCBI Taxonomy" id="40218"/>
    <lineage>
        <taxon>Bacteria</taxon>
        <taxon>Pseudomonadati</taxon>
        <taxon>Thermodesulfobacteriota</taxon>
        <taxon>Syntrophobacteria</taxon>
        <taxon>Syntrophobacterales</taxon>
        <taxon>Syntrophobacteraceae</taxon>
        <taxon>Desulforhabdus</taxon>
    </lineage>
</organism>
<dbReference type="Gene3D" id="3.40.50.300">
    <property type="entry name" value="P-loop containing nucleotide triphosphate hydrolases"/>
    <property type="match status" value="1"/>
</dbReference>
<dbReference type="SMART" id="SM00382">
    <property type="entry name" value="AAA"/>
    <property type="match status" value="1"/>
</dbReference>
<dbReference type="SUPFAM" id="SSF46689">
    <property type="entry name" value="Homeodomain-like"/>
    <property type="match status" value="1"/>
</dbReference>
<protein>
    <submittedName>
        <fullName evidence="10">Acetoacetate metabolism regulatory protein AtoC</fullName>
    </submittedName>
</protein>
<dbReference type="PROSITE" id="PS00675">
    <property type="entry name" value="SIGMA54_INTERACT_1"/>
    <property type="match status" value="1"/>
</dbReference>